<reference evidence="3" key="1">
    <citation type="submission" date="2011-12" db="EMBL/GenBank/DDBJ databases">
        <authorList>
            <consortium name="The Broad Institute Genome Sequencing Platform"/>
            <person name="Russ C."/>
            <person name="Tyler B."/>
            <person name="Panabieres F."/>
            <person name="Shan W."/>
            <person name="Tripathy S."/>
            <person name="Grunwald N."/>
            <person name="Machado M."/>
            <person name="Young S.K."/>
            <person name="Zeng Q."/>
            <person name="Gargeya S."/>
            <person name="Fitzgerald M."/>
            <person name="Haas B."/>
            <person name="Abouelleil A."/>
            <person name="Alvarado L."/>
            <person name="Arachchi H.M."/>
            <person name="Berlin A."/>
            <person name="Chapman S.B."/>
            <person name="Gearin G."/>
            <person name="Goldberg J."/>
            <person name="Griggs A."/>
            <person name="Gujja S."/>
            <person name="Hansen M."/>
            <person name="Heiman D."/>
            <person name="Howarth C."/>
            <person name="Larimer J."/>
            <person name="Lui A."/>
            <person name="MacDonald P.J.P."/>
            <person name="McCowen C."/>
            <person name="Montmayeur A."/>
            <person name="Murphy C."/>
            <person name="Neiman D."/>
            <person name="Pearson M."/>
            <person name="Priest M."/>
            <person name="Roberts A."/>
            <person name="Saif S."/>
            <person name="Shea T."/>
            <person name="Sisk P."/>
            <person name="Stolte C."/>
            <person name="Sykes S."/>
            <person name="Wortman J."/>
            <person name="Nusbaum C."/>
            <person name="Birren B."/>
        </authorList>
    </citation>
    <scope>NUCLEOTIDE SEQUENCE [LARGE SCALE GENOMIC DNA]</scope>
    <source>
        <strain evidence="3">INRA-310</strain>
    </source>
</reference>
<dbReference type="GeneID" id="20191981"/>
<evidence type="ECO:0000256" key="1">
    <source>
        <dbReference type="SAM" id="MobiDB-lite"/>
    </source>
</evidence>
<sequence>MVGTHGSRAVPSSRLRDMDEDPEHSPELVKRTLDEVNQFLGPTFILLSSDSPTWWRDFCASAHRITFTSPSWAIALSSTRSAPTAATRSSPPVRAANGHRQVTGGGGENSQPRPSTIPQKYRSLIPRNADGQEPCLRFFGGGMCYGGLAGRARGTVVHSGESPVVFQGGHSTDAFSEVAVTLAGESPHKRGHSVDAAPPHNPLLQQQTPPSGENLAPIARAILPKEQATPYLARVEQPGRAPPTAADLAALTYNGKQRERLWEAIRRSSVAIAFKRVGVDLPSVSLVHHNQLPEGEFQLNKPLQAAMSKYIRRARPSLQKFVELVRCQTPGDYRPNKAILPGLLQRTCQGYPKLDALLRIANEGARIDLIRPLPKQDGFPRNHPSAVERINVLRRNIRKEQDLWRCLVVDADIITIWPEIFISPFGVVDKGEGDPSTTGRVIHDLSSPDGESVNHLTDRSTVTDVTFEHCSSIAREISKCTRQNPGADVKVMAGDIASAYRNACTHSACVFACAGHIPEDNAIIIDLSAAFGWAGSAGTYSVLGGAVAFIHGSSPDAAHPNRYYNYHWVDDHVNVTADIGSCCADVERSLRFAVAAVMGPSAVNEDKFSP</sequence>
<evidence type="ECO:0000313" key="2">
    <source>
        <dbReference type="EMBL" id="ETN06449.1"/>
    </source>
</evidence>
<feature type="region of interest" description="Disordered" evidence="1">
    <location>
        <begin position="82"/>
        <end position="118"/>
    </location>
</feature>
<dbReference type="VEuPathDB" id="FungiDB:PPTG_23382"/>
<protein>
    <submittedName>
        <fullName evidence="2">Uncharacterized protein</fullName>
    </submittedName>
</protein>
<proteinExistence type="predicted"/>
<dbReference type="EMBL" id="KI669596">
    <property type="protein sequence ID" value="ETN06449.1"/>
    <property type="molecule type" value="Genomic_DNA"/>
</dbReference>
<evidence type="ECO:0000313" key="3">
    <source>
        <dbReference type="Proteomes" id="UP000018817"/>
    </source>
</evidence>
<dbReference type="RefSeq" id="XP_008908418.1">
    <property type="nucleotide sequence ID" value="XM_008910170.1"/>
</dbReference>
<name>W2Q1M9_PHYN3</name>
<reference evidence="2 3" key="2">
    <citation type="submission" date="2013-11" db="EMBL/GenBank/DDBJ databases">
        <title>The Genome Sequence of Phytophthora parasitica INRA-310.</title>
        <authorList>
            <consortium name="The Broad Institute Genomics Platform"/>
            <person name="Russ C."/>
            <person name="Tyler B."/>
            <person name="Panabieres F."/>
            <person name="Shan W."/>
            <person name="Tripathy S."/>
            <person name="Grunwald N."/>
            <person name="Machado M."/>
            <person name="Johnson C.S."/>
            <person name="Arredondo F."/>
            <person name="Hong C."/>
            <person name="Coffey M."/>
            <person name="Young S.K."/>
            <person name="Zeng Q."/>
            <person name="Gargeya S."/>
            <person name="Fitzgerald M."/>
            <person name="Abouelleil A."/>
            <person name="Alvarado L."/>
            <person name="Chapman S.B."/>
            <person name="Gainer-Dewar J."/>
            <person name="Goldberg J."/>
            <person name="Griggs A."/>
            <person name="Gujja S."/>
            <person name="Hansen M."/>
            <person name="Howarth C."/>
            <person name="Imamovic A."/>
            <person name="Ireland A."/>
            <person name="Larimer J."/>
            <person name="McCowan C."/>
            <person name="Murphy C."/>
            <person name="Pearson M."/>
            <person name="Poon T.W."/>
            <person name="Priest M."/>
            <person name="Roberts A."/>
            <person name="Saif S."/>
            <person name="Shea T."/>
            <person name="Sykes S."/>
            <person name="Wortman J."/>
            <person name="Nusbaum C."/>
            <person name="Birren B."/>
        </authorList>
    </citation>
    <scope>NUCLEOTIDE SEQUENCE [LARGE SCALE GENOMIC DNA]</scope>
    <source>
        <strain evidence="2 3">INRA-310</strain>
    </source>
</reference>
<dbReference type="STRING" id="761204.W2Q1M9"/>
<dbReference type="AlphaFoldDB" id="W2Q1M9"/>
<feature type="region of interest" description="Disordered" evidence="1">
    <location>
        <begin position="1"/>
        <end position="26"/>
    </location>
</feature>
<feature type="compositionally biased region" description="Polar residues" evidence="1">
    <location>
        <begin position="109"/>
        <end position="118"/>
    </location>
</feature>
<organism evidence="2 3">
    <name type="scientific">Phytophthora nicotianae (strain INRA-310)</name>
    <name type="common">Phytophthora parasitica</name>
    <dbReference type="NCBI Taxonomy" id="761204"/>
    <lineage>
        <taxon>Eukaryota</taxon>
        <taxon>Sar</taxon>
        <taxon>Stramenopiles</taxon>
        <taxon>Oomycota</taxon>
        <taxon>Peronosporomycetes</taxon>
        <taxon>Peronosporales</taxon>
        <taxon>Peronosporaceae</taxon>
        <taxon>Phytophthora</taxon>
    </lineage>
</organism>
<dbReference type="OrthoDB" id="126027at2759"/>
<dbReference type="Proteomes" id="UP000018817">
    <property type="component" value="Unassembled WGS sequence"/>
</dbReference>
<gene>
    <name evidence="2" type="ORF">PPTG_23382</name>
</gene>
<accession>W2Q1M9</accession>